<dbReference type="Proteomes" id="UP000254181">
    <property type="component" value="Unassembled WGS sequence"/>
</dbReference>
<reference evidence="1 2" key="1">
    <citation type="submission" date="2018-06" db="EMBL/GenBank/DDBJ databases">
        <authorList>
            <consortium name="Pathogen Informatics"/>
            <person name="Doyle S."/>
        </authorList>
    </citation>
    <scope>NUCLEOTIDE SEQUENCE [LARGE SCALE GENOMIC DNA]</scope>
    <source>
        <strain evidence="1 2">NCTC9075</strain>
    </source>
</reference>
<name>A0A377KA30_ECOLX</name>
<evidence type="ECO:0000313" key="2">
    <source>
        <dbReference type="Proteomes" id="UP000254181"/>
    </source>
</evidence>
<accession>A0A377KA30</accession>
<gene>
    <name evidence="1" type="ORF">NCTC9075_04607</name>
</gene>
<dbReference type="InterPro" id="IPR015928">
    <property type="entry name" value="Aconitase/3IPM_dehydase_swvl"/>
</dbReference>
<dbReference type="Gene3D" id="3.20.19.10">
    <property type="entry name" value="Aconitase, domain 4"/>
    <property type="match status" value="1"/>
</dbReference>
<dbReference type="EMBL" id="UGEM01000004">
    <property type="protein sequence ID" value="STP21136.1"/>
    <property type="molecule type" value="Genomic_DNA"/>
</dbReference>
<dbReference type="AlphaFoldDB" id="A0A377KA30"/>
<protein>
    <submittedName>
        <fullName evidence="1">Putative aconitase</fullName>
    </submittedName>
</protein>
<dbReference type="SUPFAM" id="SSF52016">
    <property type="entry name" value="LeuD/IlvD-like"/>
    <property type="match status" value="1"/>
</dbReference>
<sequence>MNPLQTEIGSMVYAVKPGDGSAREQAASCQRVIGGLANIAEEYATKRYRSNVINWGCYRCRWRKYRTLT</sequence>
<evidence type="ECO:0000313" key="1">
    <source>
        <dbReference type="EMBL" id="STP21136.1"/>
    </source>
</evidence>
<organism evidence="1 2">
    <name type="scientific">Escherichia coli</name>
    <dbReference type="NCBI Taxonomy" id="562"/>
    <lineage>
        <taxon>Bacteria</taxon>
        <taxon>Pseudomonadati</taxon>
        <taxon>Pseudomonadota</taxon>
        <taxon>Gammaproteobacteria</taxon>
        <taxon>Enterobacterales</taxon>
        <taxon>Enterobacteriaceae</taxon>
        <taxon>Escherichia</taxon>
    </lineage>
</organism>
<proteinExistence type="predicted"/>